<keyword evidence="1" id="KW-1133">Transmembrane helix</keyword>
<dbReference type="Proteomes" id="UP000064939">
    <property type="component" value="Chromosome"/>
</dbReference>
<keyword evidence="1" id="KW-0472">Membrane</keyword>
<keyword evidence="1" id="KW-0812">Transmembrane</keyword>
<evidence type="ECO:0000313" key="2">
    <source>
        <dbReference type="EMBL" id="ALH96550.1"/>
    </source>
</evidence>
<name>A0A0N9WGC1_9GAMM</name>
<dbReference type="EMBL" id="CP012808">
    <property type="protein sequence ID" value="ALH96550.1"/>
    <property type="molecule type" value="Genomic_DNA"/>
</dbReference>
<dbReference type="OrthoDB" id="6707299at2"/>
<keyword evidence="3" id="KW-1185">Reference proteome</keyword>
<dbReference type="RefSeq" id="WP_054582429.1">
    <property type="nucleotide sequence ID" value="NZ_CP012808.1"/>
</dbReference>
<evidence type="ECO:0000313" key="3">
    <source>
        <dbReference type="Proteomes" id="UP000064939"/>
    </source>
</evidence>
<sequence>MKQQDDFLKKVTSKLDNLAQQHQAKPMIMNHVLKHIQDKKTSRFGLFKMSGFAMAAALAGLIILPNSSELIPKPKNQVVISPKLSPQMVEDLEMLMVFGEEKVPHGS</sequence>
<accession>A0A0N9WGC1</accession>
<protein>
    <submittedName>
        <fullName evidence="2">Uncharacterized protein</fullName>
    </submittedName>
</protein>
<dbReference type="KEGG" id="aei:AOY20_13910"/>
<evidence type="ECO:0000256" key="1">
    <source>
        <dbReference type="SAM" id="Phobius"/>
    </source>
</evidence>
<gene>
    <name evidence="2" type="ORF">AOY20_13910</name>
</gene>
<organism evidence="2 3">
    <name type="scientific">Acinetobacter equi</name>
    <dbReference type="NCBI Taxonomy" id="1324350"/>
    <lineage>
        <taxon>Bacteria</taxon>
        <taxon>Pseudomonadati</taxon>
        <taxon>Pseudomonadota</taxon>
        <taxon>Gammaproteobacteria</taxon>
        <taxon>Moraxellales</taxon>
        <taxon>Moraxellaceae</taxon>
        <taxon>Acinetobacter</taxon>
    </lineage>
</organism>
<dbReference type="AlphaFoldDB" id="A0A0N9WGC1"/>
<feature type="transmembrane region" description="Helical" evidence="1">
    <location>
        <begin position="44"/>
        <end position="64"/>
    </location>
</feature>
<reference evidence="2 3" key="1">
    <citation type="journal article" date="2015" name="Int. J. Syst. Evol. Microbiol.">
        <title>Acinetobacter equi sp. nov. isolated from horse faeces.</title>
        <authorList>
            <person name="Poppel M.T."/>
            <person name="Skiebe E."/>
            <person name="Laue M."/>
            <person name="Bergmann H."/>
            <person name="Ebersberger I."/>
            <person name="Garn T."/>
            <person name="Fruth A."/>
            <person name="Baumgardt S."/>
            <person name="Busse H.J."/>
            <person name="Wilharm G."/>
        </authorList>
    </citation>
    <scope>NUCLEOTIDE SEQUENCE [LARGE SCALE GENOMIC DNA]</scope>
    <source>
        <strain evidence="2 3">114</strain>
    </source>
</reference>
<dbReference type="STRING" id="1324350.AOY20_13910"/>
<proteinExistence type="predicted"/>